<name>A0A916JET5_9BACT</name>
<gene>
    <name evidence="3" type="ORF">DYBT9275_03545</name>
</gene>
<dbReference type="AlphaFoldDB" id="A0A916JET5"/>
<feature type="signal peptide" evidence="1">
    <location>
        <begin position="1"/>
        <end position="21"/>
    </location>
</feature>
<dbReference type="InterPro" id="IPR025921">
    <property type="entry name" value="HmuY"/>
</dbReference>
<keyword evidence="1" id="KW-0732">Signal</keyword>
<organism evidence="3 4">
    <name type="scientific">Dyadobacter helix</name>
    <dbReference type="NCBI Taxonomy" id="2822344"/>
    <lineage>
        <taxon>Bacteria</taxon>
        <taxon>Pseudomonadati</taxon>
        <taxon>Bacteroidota</taxon>
        <taxon>Cytophagia</taxon>
        <taxon>Cytophagales</taxon>
        <taxon>Spirosomataceae</taxon>
        <taxon>Dyadobacter</taxon>
    </lineage>
</organism>
<evidence type="ECO:0000256" key="1">
    <source>
        <dbReference type="SAM" id="SignalP"/>
    </source>
</evidence>
<evidence type="ECO:0000313" key="4">
    <source>
        <dbReference type="Proteomes" id="UP000680038"/>
    </source>
</evidence>
<accession>A0A916JET5</accession>
<dbReference type="RefSeq" id="WP_215240029.1">
    <property type="nucleotide sequence ID" value="NZ_CAJRAF010000002.1"/>
</dbReference>
<comment type="caution">
    <text evidence="3">The sequence shown here is derived from an EMBL/GenBank/DDBJ whole genome shotgun (WGS) entry which is preliminary data.</text>
</comment>
<dbReference type="Proteomes" id="UP000680038">
    <property type="component" value="Unassembled WGS sequence"/>
</dbReference>
<dbReference type="CDD" id="cd12105">
    <property type="entry name" value="HmuY"/>
    <property type="match status" value="1"/>
</dbReference>
<proteinExistence type="predicted"/>
<evidence type="ECO:0000259" key="2">
    <source>
        <dbReference type="PROSITE" id="PS50042"/>
    </source>
</evidence>
<reference evidence="3" key="1">
    <citation type="submission" date="2021-04" db="EMBL/GenBank/DDBJ databases">
        <authorList>
            <person name="Rodrigo-Torres L."/>
            <person name="Arahal R. D."/>
            <person name="Lucena T."/>
        </authorList>
    </citation>
    <scope>NUCLEOTIDE SEQUENCE</scope>
    <source>
        <strain evidence="3">CECT 9275</strain>
    </source>
</reference>
<dbReference type="EMBL" id="CAJRAF010000002">
    <property type="protein sequence ID" value="CAG5005240.1"/>
    <property type="molecule type" value="Genomic_DNA"/>
</dbReference>
<sequence length="465" mass="50049">MKKIITSLLVIAFLGSFNACKDDEPPLPDNLAAFESNAQGFDGEEVELKITLSRAVSAAVPVSVTLTPAMLTYGTEFTTTPAAANNVITLSVPAGASSVSFKVTKKAGVLLDGDESIQFKISSVGTPVLMGAATELKLSFKAIVSEGTTMQLNGIAANEPGTSAANSVFVDFSTNIATPVLRDSWDLGFNGGTDFRVILNGTNGATAFMINQSDINAVSDKDLDIDTLAFGQGLGTLALIDDYKGDLTKTVIKEISATDADNKVYVFNRKGGTASVLPVDQLYKLRVLRKGTGYTVQYAKLNETTFKTVDVAKDETYNFKYLSLEKGATVDAEPLKDRWDIQWGYNTYFTSFGTGLVPYTFSDLVVINSFNKVEAAEVLTSTVTYEAFKEANLTGITFSKDRDAIGSKWRLTTPPASAGVKTDRFYLVKDSAGNIYKLRFISFLPNDGGERGKPKLEYALVKKAA</sequence>
<dbReference type="PROSITE" id="PS50042">
    <property type="entry name" value="CNMP_BINDING_3"/>
    <property type="match status" value="1"/>
</dbReference>
<protein>
    <recommendedName>
        <fullName evidence="2">Cyclic nucleotide-binding domain-containing protein</fullName>
    </recommendedName>
</protein>
<feature type="chain" id="PRO_5037571233" description="Cyclic nucleotide-binding domain-containing protein" evidence="1">
    <location>
        <begin position="22"/>
        <end position="465"/>
    </location>
</feature>
<keyword evidence="4" id="KW-1185">Reference proteome</keyword>
<dbReference type="Pfam" id="PF14064">
    <property type="entry name" value="HmuY"/>
    <property type="match status" value="1"/>
</dbReference>
<feature type="domain" description="Cyclic nucleotide-binding" evidence="2">
    <location>
        <begin position="197"/>
        <end position="242"/>
    </location>
</feature>
<evidence type="ECO:0000313" key="3">
    <source>
        <dbReference type="EMBL" id="CAG5005240.1"/>
    </source>
</evidence>
<dbReference type="InterPro" id="IPR000595">
    <property type="entry name" value="cNMP-bd_dom"/>
</dbReference>